<feature type="repeat" description="WD" evidence="1">
    <location>
        <begin position="275"/>
        <end position="306"/>
    </location>
</feature>
<organism evidence="2 3">
    <name type="scientific">Paramecium primaurelia</name>
    <dbReference type="NCBI Taxonomy" id="5886"/>
    <lineage>
        <taxon>Eukaryota</taxon>
        <taxon>Sar</taxon>
        <taxon>Alveolata</taxon>
        <taxon>Ciliophora</taxon>
        <taxon>Intramacronucleata</taxon>
        <taxon>Oligohymenophorea</taxon>
        <taxon>Peniculida</taxon>
        <taxon>Parameciidae</taxon>
        <taxon>Paramecium</taxon>
    </lineage>
</organism>
<dbReference type="InterPro" id="IPR001680">
    <property type="entry name" value="WD40_rpt"/>
</dbReference>
<dbReference type="PANTHER" id="PTHR19920">
    <property type="entry name" value="WD40 PROTEIN CIAO1"/>
    <property type="match status" value="1"/>
</dbReference>
<reference evidence="2" key="1">
    <citation type="submission" date="2021-01" db="EMBL/GenBank/DDBJ databases">
        <authorList>
            <consortium name="Genoscope - CEA"/>
            <person name="William W."/>
        </authorList>
    </citation>
    <scope>NUCLEOTIDE SEQUENCE</scope>
</reference>
<comment type="caution">
    <text evidence="2">The sequence shown here is derived from an EMBL/GenBank/DDBJ whole genome shotgun (WGS) entry which is preliminary data.</text>
</comment>
<accession>A0A8S1QNL0</accession>
<keyword evidence="1" id="KW-0853">WD repeat</keyword>
<dbReference type="Pfam" id="PF00400">
    <property type="entry name" value="WD40"/>
    <property type="match status" value="2"/>
</dbReference>
<protein>
    <recommendedName>
        <fullName evidence="4">WD40-repeat-containing domain</fullName>
    </recommendedName>
</protein>
<sequence length="536" mass="62888">MQKPKMIENEKDFLCSKGHKLQVVTIALDPKIYKNIRLLCIECLENTEIVGQAIGLKKIISEIEQNQIKKMEKGEDIIKNYIKLIQSLQIIVDQMKSHVMQQLGELNTIMIGWIKNLEQQKQQYFQYSFFQELEIKYYKSNQTDPNLHIHEIQKTNLCWNQKFNLKLEQFNQFIEYNKCKEILKNLELVFQKCIQNDQQQLINIQQQNQDIEQPSTQNNIQPFTYQLIKQQSILQTNQCGALAINKDCSILVAGSDSQINVFEFQQGFLKHIQSLSEHKSEVNTLNFMKQSDQFISGSDDQSIIIWGKSQNKQWISKQKLIGHGDKIQCLVLNNNEDLIVSGSSDKSIKFWIKKNEWIYQQTNTNHNNTVYQLSLNQQQNRLVSCGLDSLILILEKSEQNKQWILKQKIKVDQCGFRICFIDNNMFTFSPHNKEQVSVYELKNNQFTKTKDIAVKCGSDANCLFPQQFINAKCMLVSKNGEYVNLIRKNENGDLFTYQSIHFGTYYLYGVMSENGQYLITWDYESKQIQIRKYQEQ</sequence>
<name>A0A8S1QNL0_PARPR</name>
<feature type="repeat" description="WD" evidence="1">
    <location>
        <begin position="320"/>
        <end position="351"/>
    </location>
</feature>
<evidence type="ECO:0000313" key="3">
    <source>
        <dbReference type="Proteomes" id="UP000688137"/>
    </source>
</evidence>
<dbReference type="Proteomes" id="UP000688137">
    <property type="component" value="Unassembled WGS sequence"/>
</dbReference>
<dbReference type="AlphaFoldDB" id="A0A8S1QNL0"/>
<proteinExistence type="predicted"/>
<keyword evidence="3" id="KW-1185">Reference proteome</keyword>
<evidence type="ECO:0000256" key="1">
    <source>
        <dbReference type="PROSITE-ProRule" id="PRU00221"/>
    </source>
</evidence>
<dbReference type="SMART" id="SM00320">
    <property type="entry name" value="WD40"/>
    <property type="match status" value="4"/>
</dbReference>
<dbReference type="PANTHER" id="PTHR19920:SF0">
    <property type="entry name" value="CYTOSOLIC IRON-SULFUR PROTEIN ASSEMBLY PROTEIN CIAO1-RELATED"/>
    <property type="match status" value="1"/>
</dbReference>
<gene>
    <name evidence="2" type="ORF">PPRIM_AZ9-3.1.T1810006</name>
</gene>
<evidence type="ECO:0008006" key="4">
    <source>
        <dbReference type="Google" id="ProtNLM"/>
    </source>
</evidence>
<evidence type="ECO:0000313" key="2">
    <source>
        <dbReference type="EMBL" id="CAD8116781.1"/>
    </source>
</evidence>
<dbReference type="PROSITE" id="PS50294">
    <property type="entry name" value="WD_REPEATS_REGION"/>
    <property type="match status" value="2"/>
</dbReference>
<dbReference type="PROSITE" id="PS50082">
    <property type="entry name" value="WD_REPEATS_2"/>
    <property type="match status" value="2"/>
</dbReference>
<dbReference type="GO" id="GO:0097361">
    <property type="term" value="C:cytosolic [4Fe-4S] assembly targeting complex"/>
    <property type="evidence" value="ECO:0007669"/>
    <property type="project" value="TreeGrafter"/>
</dbReference>
<dbReference type="GO" id="GO:0016226">
    <property type="term" value="P:iron-sulfur cluster assembly"/>
    <property type="evidence" value="ECO:0007669"/>
    <property type="project" value="TreeGrafter"/>
</dbReference>
<dbReference type="EMBL" id="CAJJDM010000190">
    <property type="protein sequence ID" value="CAD8116781.1"/>
    <property type="molecule type" value="Genomic_DNA"/>
</dbReference>